<comment type="caution">
    <text evidence="1">The sequence shown here is derived from an EMBL/GenBank/DDBJ whole genome shotgun (WGS) entry which is preliminary data.</text>
</comment>
<dbReference type="AlphaFoldDB" id="A0A5B7CLB6"/>
<evidence type="ECO:0000313" key="2">
    <source>
        <dbReference type="Proteomes" id="UP000324222"/>
    </source>
</evidence>
<sequence>MSKCPGGDVAAVSTVINKSSVIKLREYTYVQASTDSIFLPSLPASLSTLLAAYRSFLYSHEPEPTKPSIPLLLVLAYRLFYSHEAEPTKPSTPLLLVLAYHPFFTPTSRNTRSHSSSACPCSTFSAFFSLDDR</sequence>
<protein>
    <submittedName>
        <fullName evidence="1">Uncharacterized protein</fullName>
    </submittedName>
</protein>
<proteinExistence type="predicted"/>
<accession>A0A5B7CLB6</accession>
<reference evidence="1 2" key="1">
    <citation type="submission" date="2019-05" db="EMBL/GenBank/DDBJ databases">
        <title>Another draft genome of Portunus trituberculatus and its Hox gene families provides insights of decapod evolution.</title>
        <authorList>
            <person name="Jeong J.-H."/>
            <person name="Song I."/>
            <person name="Kim S."/>
            <person name="Choi T."/>
            <person name="Kim D."/>
            <person name="Ryu S."/>
            <person name="Kim W."/>
        </authorList>
    </citation>
    <scope>NUCLEOTIDE SEQUENCE [LARGE SCALE GENOMIC DNA]</scope>
    <source>
        <tissue evidence="1">Muscle</tissue>
    </source>
</reference>
<gene>
    <name evidence="1" type="ORF">E2C01_002486</name>
</gene>
<keyword evidence="2" id="KW-1185">Reference proteome</keyword>
<evidence type="ECO:0000313" key="1">
    <source>
        <dbReference type="EMBL" id="MPC09868.1"/>
    </source>
</evidence>
<name>A0A5B7CLB6_PORTR</name>
<organism evidence="1 2">
    <name type="scientific">Portunus trituberculatus</name>
    <name type="common">Swimming crab</name>
    <name type="synonym">Neptunus trituberculatus</name>
    <dbReference type="NCBI Taxonomy" id="210409"/>
    <lineage>
        <taxon>Eukaryota</taxon>
        <taxon>Metazoa</taxon>
        <taxon>Ecdysozoa</taxon>
        <taxon>Arthropoda</taxon>
        <taxon>Crustacea</taxon>
        <taxon>Multicrustacea</taxon>
        <taxon>Malacostraca</taxon>
        <taxon>Eumalacostraca</taxon>
        <taxon>Eucarida</taxon>
        <taxon>Decapoda</taxon>
        <taxon>Pleocyemata</taxon>
        <taxon>Brachyura</taxon>
        <taxon>Eubrachyura</taxon>
        <taxon>Portunoidea</taxon>
        <taxon>Portunidae</taxon>
        <taxon>Portuninae</taxon>
        <taxon>Portunus</taxon>
    </lineage>
</organism>
<dbReference type="Proteomes" id="UP000324222">
    <property type="component" value="Unassembled WGS sequence"/>
</dbReference>
<dbReference type="EMBL" id="VSRR010000090">
    <property type="protein sequence ID" value="MPC09868.1"/>
    <property type="molecule type" value="Genomic_DNA"/>
</dbReference>